<proteinExistence type="predicted"/>
<dbReference type="Gene3D" id="2.40.160.190">
    <property type="match status" value="1"/>
</dbReference>
<reference evidence="1" key="1">
    <citation type="submission" date="2019-11" db="EMBL/GenBank/DDBJ databases">
        <authorList>
            <person name="Feng L."/>
        </authorList>
    </citation>
    <scope>NUCLEOTIDE SEQUENCE</scope>
    <source>
        <strain evidence="1">PclaraLFYP37</strain>
    </source>
</reference>
<organism evidence="1">
    <name type="scientific">Paraprevotella clara</name>
    <dbReference type="NCBI Taxonomy" id="454154"/>
    <lineage>
        <taxon>Bacteria</taxon>
        <taxon>Pseudomonadati</taxon>
        <taxon>Bacteroidota</taxon>
        <taxon>Bacteroidia</taxon>
        <taxon>Bacteroidales</taxon>
        <taxon>Prevotellaceae</taxon>
        <taxon>Paraprevotella</taxon>
    </lineage>
</organism>
<evidence type="ECO:0008006" key="2">
    <source>
        <dbReference type="Google" id="ProtNLM"/>
    </source>
</evidence>
<sequence>MIRMIRSLMKIWLVAYMACGCVACRSNKKSHPLEGEAAVSVPCLRDMGIVRPIAGWSREDSNMTRFKYRDGRMVGGYSTEYGTFIVETHPLAFRVFKEKKSVATGRVREVCFKPVRVAPEGYVVYMEFNGMEQEAANGGKARPFRGEVSASYDSEGHITEMNYHRENSSGCRETGVARYTWKDGNLETVVSDVSHTNNLYERHEIYTFGYDMQDSLKLNPGIYLQEMNCFSGLYDFIWYAGLWGKTTRHIPQTVTYEKVGDGENRSETQSLTFTLQPEKNAAILSYGGVPRFSFDYFPVSCP</sequence>
<protein>
    <recommendedName>
        <fullName evidence="2">DUF4595 domain-containing protein</fullName>
    </recommendedName>
</protein>
<dbReference type="AlphaFoldDB" id="A0A6N3FVR9"/>
<accession>A0A6N3FVR9</accession>
<name>A0A6N3FVR9_9BACT</name>
<dbReference type="RefSeq" id="WP_412442404.1">
    <property type="nucleotide sequence ID" value="NZ_CACRUT010000023.1"/>
</dbReference>
<gene>
    <name evidence="1" type="ORF">PCLFYP37_00247</name>
</gene>
<evidence type="ECO:0000313" key="1">
    <source>
        <dbReference type="EMBL" id="VYU56184.1"/>
    </source>
</evidence>
<dbReference type="EMBL" id="CACRUT010000023">
    <property type="protein sequence ID" value="VYU56184.1"/>
    <property type="molecule type" value="Genomic_DNA"/>
</dbReference>
<dbReference type="PROSITE" id="PS51257">
    <property type="entry name" value="PROKAR_LIPOPROTEIN"/>
    <property type="match status" value="1"/>
</dbReference>